<evidence type="ECO:0000256" key="8">
    <source>
        <dbReference type="ARBA" id="ARBA00022840"/>
    </source>
</evidence>
<dbReference type="Pfam" id="PF13581">
    <property type="entry name" value="HATPase_c_2"/>
    <property type="match status" value="1"/>
</dbReference>
<dbReference type="SUPFAM" id="SSF55785">
    <property type="entry name" value="PYP-like sensor domain (PAS domain)"/>
    <property type="match status" value="1"/>
</dbReference>
<dbReference type="Pfam" id="PF07228">
    <property type="entry name" value="SpoIIE"/>
    <property type="match status" value="1"/>
</dbReference>
<dbReference type="Proteomes" id="UP000256661">
    <property type="component" value="Unassembled WGS sequence"/>
</dbReference>
<dbReference type="SMART" id="SM00331">
    <property type="entry name" value="PP2C_SIG"/>
    <property type="match status" value="1"/>
</dbReference>
<dbReference type="SUPFAM" id="SSF81606">
    <property type="entry name" value="PP2C-like"/>
    <property type="match status" value="1"/>
</dbReference>
<proteinExistence type="predicted"/>
<keyword evidence="19" id="KW-1185">Reference proteome</keyword>
<keyword evidence="7" id="KW-0378">Hydrolase</keyword>
<dbReference type="InterPro" id="IPR036890">
    <property type="entry name" value="HATPase_C_sf"/>
</dbReference>
<dbReference type="PANTHER" id="PTHR43156">
    <property type="entry name" value="STAGE II SPORULATION PROTEIN E-RELATED"/>
    <property type="match status" value="1"/>
</dbReference>
<evidence type="ECO:0000256" key="7">
    <source>
        <dbReference type="ARBA" id="ARBA00022801"/>
    </source>
</evidence>
<dbReference type="InterPro" id="IPR003594">
    <property type="entry name" value="HATPase_dom"/>
</dbReference>
<protein>
    <recommendedName>
        <fullName evidence="1">protein-serine/threonine phosphatase</fullName>
        <ecNumber evidence="1">3.1.3.16</ecNumber>
    </recommendedName>
    <alternativeName>
        <fullName evidence="15">Protein-serine/threonine phosphatase</fullName>
    </alternativeName>
    <alternativeName>
        <fullName evidence="14">Serine/threonine-protein kinase</fullName>
    </alternativeName>
</protein>
<dbReference type="InterPro" id="IPR000014">
    <property type="entry name" value="PAS"/>
</dbReference>
<gene>
    <name evidence="18" type="ORF">DFJ69_4983</name>
</gene>
<dbReference type="PROSITE" id="PS50112">
    <property type="entry name" value="PAS"/>
    <property type="match status" value="1"/>
</dbReference>
<dbReference type="CDD" id="cd16936">
    <property type="entry name" value="HATPase_RsbW-like"/>
    <property type="match status" value="1"/>
</dbReference>
<sequence length="712" mass="76944">MTDVPPPPAVSERRAPAPTADSAARTLVLGIDREGKVVQCGHNAPSVLGHRPEELLGRFTGSLVDDDAKEDLDTLLEAVAAGQERTAVIAVRRADDTLTDAVVTAQPMVAAAQDAGTGALAALLHIRVTLPPSERFQDPAQMRRALLDDPLTRFGASLDLDQTARGLVDVIVPHFCTAATVLVLESLVAADEVHSESGGAVLRRLAVTTDDGNAGWQATFPQGEVLVYPEGTPYRECLDTGQPVHLRVVDAEQAMGIAEVWRRGPVAELLTDVSMVLLPLFANDTLLGLIVCTRVPGFRRFDAYDVEIGREFATRAAIVIDNARRFSRERATALTLQRSLLPNRLSAPSTVEVRHRYLPGSKLVEVGGDWYESIALPGARVALIVGDVAGHGVRAAVTMGRLRTALHTLANLEFAPADALQVLHELMIELGEQEPHFATCVYGVYDAGEGTLEIASAGHLPPLLVRPDGTNEYLDVPPAPPLGVAGGAIGSRVFDIEDGSVFVIYTDGLVENRGRDIDDGLSRLQAIFGGDAVTRPMEDLAKATLDGVYADHHRDDIAVLIARLRRVPEDRRVSWTLPADPAAVRRARGLVRTQLDRWELGELSYTTELLASELITNALRYAPGPIEIRLLLERTLVCEVLDRSAALPRLRHAADDEENGRGLLVVSQLAHRWGTRRTAAGKVVWCEQLVPGVDPDDTEPPQAWPGEKLHKG</sequence>
<evidence type="ECO:0000256" key="1">
    <source>
        <dbReference type="ARBA" id="ARBA00013081"/>
    </source>
</evidence>
<dbReference type="Gene3D" id="3.30.565.10">
    <property type="entry name" value="Histidine kinase-like ATPase, C-terminal domain"/>
    <property type="match status" value="1"/>
</dbReference>
<dbReference type="Pfam" id="PF00989">
    <property type="entry name" value="PAS"/>
    <property type="match status" value="1"/>
</dbReference>
<dbReference type="GO" id="GO:0004722">
    <property type="term" value="F:protein serine/threonine phosphatase activity"/>
    <property type="evidence" value="ECO:0007669"/>
    <property type="project" value="UniProtKB-EC"/>
</dbReference>
<evidence type="ECO:0000256" key="4">
    <source>
        <dbReference type="ARBA" id="ARBA00022723"/>
    </source>
</evidence>
<dbReference type="InterPro" id="IPR029016">
    <property type="entry name" value="GAF-like_dom_sf"/>
</dbReference>
<dbReference type="InterPro" id="IPR013767">
    <property type="entry name" value="PAS_fold"/>
</dbReference>
<comment type="function">
    <text evidence="13">Primarily acts as an independent SigF regulator that is sensitive to the osmosensory signal, mediating the cross talk of PknD with the SigF regulon. Possesses both phosphatase and kinase activities. The kinase domain functions as a classic anti-sigma factor-like kinase to phosphorylate the anti-anti-sigma factor domain at the canonical regulatory site, and the phosphatase domain antagonizes this activity.</text>
</comment>
<keyword evidence="5" id="KW-0547">Nucleotide-binding</keyword>
<dbReference type="GO" id="GO:0005524">
    <property type="term" value="F:ATP binding"/>
    <property type="evidence" value="ECO:0007669"/>
    <property type="project" value="UniProtKB-KW"/>
</dbReference>
<organism evidence="18 19">
    <name type="scientific">Thermomonospora umbrina</name>
    <dbReference type="NCBI Taxonomy" id="111806"/>
    <lineage>
        <taxon>Bacteria</taxon>
        <taxon>Bacillati</taxon>
        <taxon>Actinomycetota</taxon>
        <taxon>Actinomycetes</taxon>
        <taxon>Streptosporangiales</taxon>
        <taxon>Thermomonosporaceae</taxon>
        <taxon>Thermomonospora</taxon>
    </lineage>
</organism>
<dbReference type="InterPro" id="IPR052016">
    <property type="entry name" value="Bact_Sigma-Reg"/>
</dbReference>
<evidence type="ECO:0000256" key="5">
    <source>
        <dbReference type="ARBA" id="ARBA00022741"/>
    </source>
</evidence>
<keyword evidence="4" id="KW-0479">Metal-binding</keyword>
<dbReference type="InterPro" id="IPR035965">
    <property type="entry name" value="PAS-like_dom_sf"/>
</dbReference>
<dbReference type="FunFam" id="3.30.565.10:FF:000028">
    <property type="entry name" value="PAS sensor protein"/>
    <property type="match status" value="1"/>
</dbReference>
<dbReference type="FunFam" id="3.60.40.10:FF:000005">
    <property type="entry name" value="Serine/threonine protein phosphatase"/>
    <property type="match status" value="1"/>
</dbReference>
<dbReference type="GO" id="GO:0046872">
    <property type="term" value="F:metal ion binding"/>
    <property type="evidence" value="ECO:0007669"/>
    <property type="project" value="UniProtKB-KW"/>
</dbReference>
<dbReference type="Gene3D" id="3.30.450.40">
    <property type="match status" value="1"/>
</dbReference>
<name>A0A3D9SY77_9ACTN</name>
<dbReference type="Gene3D" id="3.30.450.20">
    <property type="entry name" value="PAS domain"/>
    <property type="match status" value="1"/>
</dbReference>
<reference evidence="18 19" key="1">
    <citation type="submission" date="2018-08" db="EMBL/GenBank/DDBJ databases">
        <title>Sequencing the genomes of 1000 actinobacteria strains.</title>
        <authorList>
            <person name="Klenk H.-P."/>
        </authorList>
    </citation>
    <scope>NUCLEOTIDE SEQUENCE [LARGE SCALE GENOMIC DNA]</scope>
    <source>
        <strain evidence="18 19">DSM 43927</strain>
    </source>
</reference>
<evidence type="ECO:0000256" key="2">
    <source>
        <dbReference type="ARBA" id="ARBA00022553"/>
    </source>
</evidence>
<evidence type="ECO:0000256" key="13">
    <source>
        <dbReference type="ARBA" id="ARBA00056274"/>
    </source>
</evidence>
<keyword evidence="11" id="KW-0464">Manganese</keyword>
<dbReference type="GO" id="GO:0006355">
    <property type="term" value="P:regulation of DNA-templated transcription"/>
    <property type="evidence" value="ECO:0007669"/>
    <property type="project" value="InterPro"/>
</dbReference>
<dbReference type="AlphaFoldDB" id="A0A3D9SY77"/>
<dbReference type="InterPro" id="IPR001932">
    <property type="entry name" value="PPM-type_phosphatase-like_dom"/>
</dbReference>
<dbReference type="EC" id="3.1.3.16" evidence="1"/>
<evidence type="ECO:0000259" key="17">
    <source>
        <dbReference type="PROSITE" id="PS50112"/>
    </source>
</evidence>
<dbReference type="InterPro" id="IPR003018">
    <property type="entry name" value="GAF"/>
</dbReference>
<feature type="region of interest" description="Disordered" evidence="16">
    <location>
        <begin position="692"/>
        <end position="712"/>
    </location>
</feature>
<evidence type="ECO:0000256" key="6">
    <source>
        <dbReference type="ARBA" id="ARBA00022777"/>
    </source>
</evidence>
<keyword evidence="3" id="KW-0808">Transferase</keyword>
<keyword evidence="9" id="KW-0460">Magnesium</keyword>
<dbReference type="GO" id="GO:0016301">
    <property type="term" value="F:kinase activity"/>
    <property type="evidence" value="ECO:0007669"/>
    <property type="project" value="UniProtKB-KW"/>
</dbReference>
<evidence type="ECO:0000313" key="18">
    <source>
        <dbReference type="EMBL" id="REE99470.1"/>
    </source>
</evidence>
<feature type="region of interest" description="Disordered" evidence="16">
    <location>
        <begin position="1"/>
        <end position="21"/>
    </location>
</feature>
<dbReference type="SUPFAM" id="SSF55874">
    <property type="entry name" value="ATPase domain of HSP90 chaperone/DNA topoisomerase II/histidine kinase"/>
    <property type="match status" value="1"/>
</dbReference>
<comment type="caution">
    <text evidence="18">The sequence shown here is derived from an EMBL/GenBank/DDBJ whole genome shotgun (WGS) entry which is preliminary data.</text>
</comment>
<dbReference type="InterPro" id="IPR036457">
    <property type="entry name" value="PPM-type-like_dom_sf"/>
</dbReference>
<feature type="domain" description="PAS" evidence="17">
    <location>
        <begin position="28"/>
        <end position="83"/>
    </location>
</feature>
<keyword evidence="8" id="KW-0067">ATP-binding</keyword>
<dbReference type="RefSeq" id="WP_245974553.1">
    <property type="nucleotide sequence ID" value="NZ_QTTT01000001.1"/>
</dbReference>
<dbReference type="PANTHER" id="PTHR43156:SF2">
    <property type="entry name" value="STAGE II SPORULATION PROTEIN E"/>
    <property type="match status" value="1"/>
</dbReference>
<evidence type="ECO:0000256" key="3">
    <source>
        <dbReference type="ARBA" id="ARBA00022679"/>
    </source>
</evidence>
<dbReference type="Pfam" id="PF01590">
    <property type="entry name" value="GAF"/>
    <property type="match status" value="1"/>
</dbReference>
<dbReference type="EMBL" id="QTTT01000001">
    <property type="protein sequence ID" value="REE99470.1"/>
    <property type="molecule type" value="Genomic_DNA"/>
</dbReference>
<dbReference type="CDD" id="cd00130">
    <property type="entry name" value="PAS"/>
    <property type="match status" value="1"/>
</dbReference>
<evidence type="ECO:0000256" key="12">
    <source>
        <dbReference type="ARBA" id="ARBA00047761"/>
    </source>
</evidence>
<dbReference type="SUPFAM" id="SSF55781">
    <property type="entry name" value="GAF domain-like"/>
    <property type="match status" value="1"/>
</dbReference>
<comment type="catalytic activity">
    <reaction evidence="12">
        <text>O-phospho-L-seryl-[protein] + H2O = L-seryl-[protein] + phosphate</text>
        <dbReference type="Rhea" id="RHEA:20629"/>
        <dbReference type="Rhea" id="RHEA-COMP:9863"/>
        <dbReference type="Rhea" id="RHEA-COMP:11604"/>
        <dbReference type="ChEBI" id="CHEBI:15377"/>
        <dbReference type="ChEBI" id="CHEBI:29999"/>
        <dbReference type="ChEBI" id="CHEBI:43474"/>
        <dbReference type="ChEBI" id="CHEBI:83421"/>
        <dbReference type="EC" id="3.1.3.16"/>
    </reaction>
</comment>
<evidence type="ECO:0000256" key="14">
    <source>
        <dbReference type="ARBA" id="ARBA00075117"/>
    </source>
</evidence>
<dbReference type="Gene3D" id="3.60.40.10">
    <property type="entry name" value="PPM-type phosphatase domain"/>
    <property type="match status" value="1"/>
</dbReference>
<keyword evidence="6" id="KW-0418">Kinase</keyword>
<evidence type="ECO:0000256" key="15">
    <source>
        <dbReference type="ARBA" id="ARBA00081350"/>
    </source>
</evidence>
<keyword evidence="10" id="KW-0904">Protein phosphatase</keyword>
<evidence type="ECO:0000313" key="19">
    <source>
        <dbReference type="Proteomes" id="UP000256661"/>
    </source>
</evidence>
<evidence type="ECO:0000256" key="10">
    <source>
        <dbReference type="ARBA" id="ARBA00022912"/>
    </source>
</evidence>
<evidence type="ECO:0000256" key="11">
    <source>
        <dbReference type="ARBA" id="ARBA00023211"/>
    </source>
</evidence>
<evidence type="ECO:0000256" key="9">
    <source>
        <dbReference type="ARBA" id="ARBA00022842"/>
    </source>
</evidence>
<accession>A0A3D9SY77</accession>
<keyword evidence="2" id="KW-0597">Phosphoprotein</keyword>
<evidence type="ECO:0000256" key="16">
    <source>
        <dbReference type="SAM" id="MobiDB-lite"/>
    </source>
</evidence>
<dbReference type="SMART" id="SM00065">
    <property type="entry name" value="GAF"/>
    <property type="match status" value="1"/>
</dbReference>